<sequence length="109" mass="11786">MTANLPLPLADYFAANNRHDIDAMLAPFSPDAAVGDEGGTHRGSAAIRRWMVWTTQEYQAKVEVAEACAIANAWRVVGVVSGNFPGSPITLHYDFTLEGDRIARLEIGA</sequence>
<dbReference type="EMBL" id="LPWA01000175">
    <property type="protein sequence ID" value="KUM23321.1"/>
    <property type="molecule type" value="Genomic_DNA"/>
</dbReference>
<name>A0A101KM19_RHILI</name>
<evidence type="ECO:0000313" key="2">
    <source>
        <dbReference type="EMBL" id="KUM23321.1"/>
    </source>
</evidence>
<comment type="caution">
    <text evidence="2">The sequence shown here is derived from an EMBL/GenBank/DDBJ whole genome shotgun (WGS) entry which is preliminary data.</text>
</comment>
<feature type="domain" description="SnoaL-like" evidence="1">
    <location>
        <begin position="10"/>
        <end position="104"/>
    </location>
</feature>
<proteinExistence type="predicted"/>
<organism evidence="2 3">
    <name type="scientific">Rhizobium loti</name>
    <name type="common">Mesorhizobium loti</name>
    <dbReference type="NCBI Taxonomy" id="381"/>
    <lineage>
        <taxon>Bacteria</taxon>
        <taxon>Pseudomonadati</taxon>
        <taxon>Pseudomonadota</taxon>
        <taxon>Alphaproteobacteria</taxon>
        <taxon>Hyphomicrobiales</taxon>
        <taxon>Phyllobacteriaceae</taxon>
        <taxon>Mesorhizobium</taxon>
    </lineage>
</organism>
<dbReference type="InterPro" id="IPR032710">
    <property type="entry name" value="NTF2-like_dom_sf"/>
</dbReference>
<evidence type="ECO:0000259" key="1">
    <source>
        <dbReference type="Pfam" id="PF12680"/>
    </source>
</evidence>
<dbReference type="SUPFAM" id="SSF54427">
    <property type="entry name" value="NTF2-like"/>
    <property type="match status" value="1"/>
</dbReference>
<reference evidence="2 3" key="1">
    <citation type="submission" date="2015-12" db="EMBL/GenBank/DDBJ databases">
        <title>Draft genome sequence of Mesorhizobium sp. UFLA 01-765, a multitolerant efficient symbiont and plant-growth promoting strain isolated from Zn-mining soil using Leucaena leucocephala as a trap plant.</title>
        <authorList>
            <person name="Rangel W.M."/>
            <person name="Thijs S."/>
            <person name="Longatti S.M."/>
            <person name="Moreira F.M."/>
            <person name="Weyens N."/>
            <person name="Vangronsveld J."/>
            <person name="Van Hamme J.D."/>
            <person name="Bottos E.M."/>
            <person name="Rineau F."/>
        </authorList>
    </citation>
    <scope>NUCLEOTIDE SEQUENCE [LARGE SCALE GENOMIC DNA]</scope>
    <source>
        <strain evidence="2 3">UFLA 01-765</strain>
    </source>
</reference>
<protein>
    <recommendedName>
        <fullName evidence="1">SnoaL-like domain-containing protein</fullName>
    </recommendedName>
</protein>
<dbReference type="Gene3D" id="3.10.450.50">
    <property type="match status" value="1"/>
</dbReference>
<dbReference type="AlphaFoldDB" id="A0A101KM19"/>
<dbReference type="Proteomes" id="UP000053176">
    <property type="component" value="Unassembled WGS sequence"/>
</dbReference>
<evidence type="ECO:0000313" key="3">
    <source>
        <dbReference type="Proteomes" id="UP000053176"/>
    </source>
</evidence>
<dbReference type="OrthoDB" id="8684708at2"/>
<accession>A0A101KM19</accession>
<dbReference type="Pfam" id="PF12680">
    <property type="entry name" value="SnoaL_2"/>
    <property type="match status" value="1"/>
</dbReference>
<gene>
    <name evidence="2" type="ORF">AU467_10360</name>
</gene>
<dbReference type="InterPro" id="IPR037401">
    <property type="entry name" value="SnoaL-like"/>
</dbReference>